<evidence type="ECO:0000256" key="8">
    <source>
        <dbReference type="ARBA" id="ARBA00022794"/>
    </source>
</evidence>
<keyword evidence="8" id="KW-0970">Cilium biogenesis/degradation</keyword>
<name>A0A195D741_9HYME</name>
<evidence type="ECO:0000256" key="3">
    <source>
        <dbReference type="ARBA" id="ARBA00004138"/>
    </source>
</evidence>
<organism evidence="16 17">
    <name type="scientific">Cyphomyrmex costatus</name>
    <dbReference type="NCBI Taxonomy" id="456900"/>
    <lineage>
        <taxon>Eukaryota</taxon>
        <taxon>Metazoa</taxon>
        <taxon>Ecdysozoa</taxon>
        <taxon>Arthropoda</taxon>
        <taxon>Hexapoda</taxon>
        <taxon>Insecta</taxon>
        <taxon>Pterygota</taxon>
        <taxon>Neoptera</taxon>
        <taxon>Endopterygota</taxon>
        <taxon>Hymenoptera</taxon>
        <taxon>Apocrita</taxon>
        <taxon>Aculeata</taxon>
        <taxon>Formicoidea</taxon>
        <taxon>Formicidae</taxon>
        <taxon>Myrmicinae</taxon>
        <taxon>Cyphomyrmex</taxon>
    </lineage>
</organism>
<dbReference type="PANTHER" id="PTHR11588">
    <property type="entry name" value="TUBULIN"/>
    <property type="match status" value="1"/>
</dbReference>
<dbReference type="GO" id="GO:0005634">
    <property type="term" value="C:nucleus"/>
    <property type="evidence" value="ECO:0007669"/>
    <property type="project" value="UniProtKB-SubCell"/>
</dbReference>
<evidence type="ECO:0000313" key="17">
    <source>
        <dbReference type="Proteomes" id="UP000078542"/>
    </source>
</evidence>
<evidence type="ECO:0000256" key="4">
    <source>
        <dbReference type="ARBA" id="ARBA00009636"/>
    </source>
</evidence>
<keyword evidence="11" id="KW-0966">Cell projection</keyword>
<dbReference type="InterPro" id="IPR000217">
    <property type="entry name" value="Tubulin"/>
</dbReference>
<dbReference type="PRINTS" id="PR01224">
    <property type="entry name" value="DELTATUBULIN"/>
</dbReference>
<dbReference type="Gene3D" id="3.40.50.1440">
    <property type="entry name" value="Tubulin/FtsZ, GTPase domain"/>
    <property type="match status" value="1"/>
</dbReference>
<protein>
    <recommendedName>
        <fullName evidence="5">Tubulin delta chain</fullName>
    </recommendedName>
    <alternativeName>
        <fullName evidence="12">Delta-tubulin</fullName>
    </alternativeName>
</protein>
<evidence type="ECO:0000256" key="11">
    <source>
        <dbReference type="ARBA" id="ARBA00023273"/>
    </source>
</evidence>
<keyword evidence="17" id="KW-1185">Reference proteome</keyword>
<dbReference type="InterPro" id="IPR003008">
    <property type="entry name" value="Tubulin_FtsZ_GTPase"/>
</dbReference>
<dbReference type="InterPro" id="IPR017975">
    <property type="entry name" value="Tubulin_CS"/>
</dbReference>
<dbReference type="SMART" id="SM00864">
    <property type="entry name" value="Tubulin"/>
    <property type="match status" value="1"/>
</dbReference>
<evidence type="ECO:0000256" key="5">
    <source>
        <dbReference type="ARBA" id="ARBA00014184"/>
    </source>
</evidence>
<evidence type="ECO:0000313" key="16">
    <source>
        <dbReference type="EMBL" id="KYN08678.1"/>
    </source>
</evidence>
<dbReference type="PROSITE" id="PS00227">
    <property type="entry name" value="TUBULIN"/>
    <property type="match status" value="1"/>
</dbReference>
<evidence type="ECO:0000256" key="12">
    <source>
        <dbReference type="ARBA" id="ARBA00030594"/>
    </source>
</evidence>
<comment type="function">
    <text evidence="13">Acts as a positive regulator of hedgehog signaling and regulates ciliary function.</text>
</comment>
<dbReference type="GO" id="GO:0030030">
    <property type="term" value="P:cell projection organization"/>
    <property type="evidence" value="ECO:0007669"/>
    <property type="project" value="UniProtKB-KW"/>
</dbReference>
<dbReference type="GO" id="GO:0005814">
    <property type="term" value="C:centriole"/>
    <property type="evidence" value="ECO:0007669"/>
    <property type="project" value="UniProtKB-SubCell"/>
</dbReference>
<evidence type="ECO:0000256" key="10">
    <source>
        <dbReference type="ARBA" id="ARBA00023242"/>
    </source>
</evidence>
<keyword evidence="10" id="KW-0539">Nucleus</keyword>
<dbReference type="AlphaFoldDB" id="A0A195D741"/>
<comment type="similarity">
    <text evidence="4 14">Belongs to the tubulin family.</text>
</comment>
<dbReference type="InterPro" id="IPR023123">
    <property type="entry name" value="Tubulin_C"/>
</dbReference>
<reference evidence="16 17" key="1">
    <citation type="submission" date="2016-03" db="EMBL/GenBank/DDBJ databases">
        <title>Cyphomyrmex costatus WGS genome.</title>
        <authorList>
            <person name="Nygaard S."/>
            <person name="Hu H."/>
            <person name="Boomsma J."/>
            <person name="Zhang G."/>
        </authorList>
    </citation>
    <scope>NUCLEOTIDE SEQUENCE [LARGE SCALE GENOMIC DNA]</scope>
    <source>
        <strain evidence="16">MS0001</strain>
        <tissue evidence="16">Whole body</tissue>
    </source>
</reference>
<feature type="domain" description="Tubulin/FtsZ GTPase" evidence="15">
    <location>
        <begin position="49"/>
        <end position="244"/>
    </location>
</feature>
<dbReference type="CDD" id="cd02189">
    <property type="entry name" value="delta_zeta_tubulin-like"/>
    <property type="match status" value="1"/>
</dbReference>
<proteinExistence type="inferred from homology"/>
<dbReference type="InterPro" id="IPR008280">
    <property type="entry name" value="Tub_FtsZ_C"/>
</dbReference>
<dbReference type="STRING" id="456900.A0A195D741"/>
<dbReference type="GO" id="GO:0005929">
    <property type="term" value="C:cilium"/>
    <property type="evidence" value="ECO:0007669"/>
    <property type="project" value="UniProtKB-SubCell"/>
</dbReference>
<dbReference type="SUPFAM" id="SSF52490">
    <property type="entry name" value="Tubulin nucleotide-binding domain-like"/>
    <property type="match status" value="1"/>
</dbReference>
<evidence type="ECO:0000256" key="9">
    <source>
        <dbReference type="ARBA" id="ARBA00023134"/>
    </source>
</evidence>
<dbReference type="GO" id="GO:0007017">
    <property type="term" value="P:microtubule-based process"/>
    <property type="evidence" value="ECO:0007669"/>
    <property type="project" value="InterPro"/>
</dbReference>
<dbReference type="InterPro" id="IPR036525">
    <property type="entry name" value="Tubulin/FtsZ_GTPase_sf"/>
</dbReference>
<comment type="subcellular location">
    <subcellularLocation>
        <location evidence="3">Cell projection</location>
        <location evidence="3">Cilium</location>
    </subcellularLocation>
    <subcellularLocation>
        <location evidence="1">Cytoplasm</location>
        <location evidence="1">Cytoskeleton</location>
        <location evidence="1">Microtubule organizing center</location>
        <location evidence="1">Centrosome</location>
        <location evidence="1">Centriole</location>
    </subcellularLocation>
    <subcellularLocation>
        <location evidence="2">Nucleus</location>
    </subcellularLocation>
</comment>
<evidence type="ECO:0000256" key="2">
    <source>
        <dbReference type="ARBA" id="ARBA00004123"/>
    </source>
</evidence>
<evidence type="ECO:0000259" key="15">
    <source>
        <dbReference type="SMART" id="SM00864"/>
    </source>
</evidence>
<dbReference type="GO" id="GO:0005200">
    <property type="term" value="F:structural constituent of cytoskeleton"/>
    <property type="evidence" value="ECO:0007669"/>
    <property type="project" value="InterPro"/>
</dbReference>
<dbReference type="PRINTS" id="PR01161">
    <property type="entry name" value="TUBULIN"/>
</dbReference>
<dbReference type="GO" id="GO:0005874">
    <property type="term" value="C:microtubule"/>
    <property type="evidence" value="ECO:0007669"/>
    <property type="project" value="UniProtKB-KW"/>
</dbReference>
<evidence type="ECO:0000256" key="14">
    <source>
        <dbReference type="RuleBase" id="RU000352"/>
    </source>
</evidence>
<evidence type="ECO:0000256" key="7">
    <source>
        <dbReference type="ARBA" id="ARBA00022741"/>
    </source>
</evidence>
<dbReference type="EMBL" id="KQ976750">
    <property type="protein sequence ID" value="KYN08678.1"/>
    <property type="molecule type" value="Genomic_DNA"/>
</dbReference>
<accession>A0A195D741</accession>
<keyword evidence="7 14" id="KW-0547">Nucleotide-binding</keyword>
<evidence type="ECO:0000256" key="13">
    <source>
        <dbReference type="ARBA" id="ARBA00046149"/>
    </source>
</evidence>
<gene>
    <name evidence="16" type="ORF">ALC62_00349</name>
</gene>
<dbReference type="GO" id="GO:0005525">
    <property type="term" value="F:GTP binding"/>
    <property type="evidence" value="ECO:0007669"/>
    <property type="project" value="UniProtKB-UniRule"/>
</dbReference>
<evidence type="ECO:0000256" key="1">
    <source>
        <dbReference type="ARBA" id="ARBA00004114"/>
    </source>
</evidence>
<sequence length="451" mass="51209">MLTLQFGQCGNQLGCDLFSKVSSDIGSSSTGVSYGANYEYTENTIEKWFDGIAKCGRHFAKAILVDTEEKVVNKVCKNVNASWLYRTSNVVCQSSGGSANNWAYGYMINSRRLSNTVLNVTRQEIEKLDRSQGFLLLLSSAGGTGSGIGSHMVELLREEYETEPIIASIVLPFTFGEVCTQNYNTILTLAKFADKVDLSVLFENEQMYSMSTNLLKNSNTTLHDMNSIISENLLSVFQPTNNARCNTNFLISKIATHPNFRFVTVKSTPHTPATSLQYEPIHKWEVYIRHLKQTLRVSKLQAELTNAQLKIPNPTLSKTIMSHIYSPCVSNVLVTRGKSIENDIIALEDLQNKYLYPEWITLNSFTHLHQEHRFLNRDKFLALVSNNSEIHRPLDIYLDKAWDSYKCAAFLHQYKQFGLEEDDFLQAFAKVENVVQEYKNLKRATMETEFS</sequence>
<dbReference type="Proteomes" id="UP000078542">
    <property type="component" value="Unassembled WGS sequence"/>
</dbReference>
<dbReference type="Pfam" id="PF00091">
    <property type="entry name" value="Tubulin"/>
    <property type="match status" value="1"/>
</dbReference>
<dbReference type="InterPro" id="IPR002967">
    <property type="entry name" value="Delta_tubulin"/>
</dbReference>
<dbReference type="Gene3D" id="1.10.287.600">
    <property type="entry name" value="Helix hairpin bin"/>
    <property type="match status" value="1"/>
</dbReference>
<keyword evidence="9 14" id="KW-0342">GTP-binding</keyword>
<keyword evidence="6 14" id="KW-0493">Microtubule</keyword>
<evidence type="ECO:0000256" key="6">
    <source>
        <dbReference type="ARBA" id="ARBA00022701"/>
    </source>
</evidence>
<dbReference type="SUPFAM" id="SSF55307">
    <property type="entry name" value="Tubulin C-terminal domain-like"/>
    <property type="match status" value="1"/>
</dbReference>